<keyword evidence="3" id="KW-1133">Transmembrane helix</keyword>
<evidence type="ECO:0000256" key="1">
    <source>
        <dbReference type="ARBA" id="ARBA00004370"/>
    </source>
</evidence>
<keyword evidence="8" id="KW-1185">Reference proteome</keyword>
<comment type="caution">
    <text evidence="7">The sequence shown here is derived from an EMBL/GenBank/DDBJ whole genome shotgun (WGS) entry which is preliminary data.</text>
</comment>
<dbReference type="Proteomes" id="UP000603453">
    <property type="component" value="Unassembled WGS sequence"/>
</dbReference>
<dbReference type="AlphaFoldDB" id="A0A8H7R0V5"/>
<dbReference type="EMBL" id="JAEPRD010000067">
    <property type="protein sequence ID" value="KAG2201820.1"/>
    <property type="molecule type" value="Genomic_DNA"/>
</dbReference>
<protein>
    <recommendedName>
        <fullName evidence="6">SUN domain-containing protein</fullName>
    </recommendedName>
</protein>
<keyword evidence="4" id="KW-0472">Membrane</keyword>
<accession>A0A8H7R0V5</accession>
<dbReference type="InterPro" id="IPR045119">
    <property type="entry name" value="SUN1-5"/>
</dbReference>
<evidence type="ECO:0000256" key="4">
    <source>
        <dbReference type="ARBA" id="ARBA00023136"/>
    </source>
</evidence>
<keyword evidence="2" id="KW-0812">Transmembrane</keyword>
<feature type="compositionally biased region" description="Low complexity" evidence="5">
    <location>
        <begin position="32"/>
        <end position="45"/>
    </location>
</feature>
<comment type="subcellular location">
    <subcellularLocation>
        <location evidence="1">Membrane</location>
    </subcellularLocation>
</comment>
<evidence type="ECO:0000313" key="7">
    <source>
        <dbReference type="EMBL" id="KAG2201820.1"/>
    </source>
</evidence>
<evidence type="ECO:0000256" key="5">
    <source>
        <dbReference type="SAM" id="MobiDB-lite"/>
    </source>
</evidence>
<feature type="region of interest" description="Disordered" evidence="5">
    <location>
        <begin position="1"/>
        <end position="53"/>
    </location>
</feature>
<evidence type="ECO:0000256" key="3">
    <source>
        <dbReference type="ARBA" id="ARBA00022989"/>
    </source>
</evidence>
<dbReference type="GO" id="GO:0043495">
    <property type="term" value="F:protein-membrane adaptor activity"/>
    <property type="evidence" value="ECO:0007669"/>
    <property type="project" value="TreeGrafter"/>
</dbReference>
<dbReference type="PANTHER" id="PTHR12911">
    <property type="entry name" value="SAD1/UNC-84-LIKE PROTEIN-RELATED"/>
    <property type="match status" value="1"/>
</dbReference>
<name>A0A8H7R0V5_9FUNG</name>
<dbReference type="Gene3D" id="2.60.120.260">
    <property type="entry name" value="Galactose-binding domain-like"/>
    <property type="match status" value="1"/>
</dbReference>
<evidence type="ECO:0000259" key="6">
    <source>
        <dbReference type="PROSITE" id="PS51469"/>
    </source>
</evidence>
<dbReference type="OrthoDB" id="342281at2759"/>
<gene>
    <name evidence="7" type="ORF">INT47_004377</name>
</gene>
<dbReference type="PANTHER" id="PTHR12911:SF8">
    <property type="entry name" value="KLAROID PROTEIN-RELATED"/>
    <property type="match status" value="1"/>
</dbReference>
<dbReference type="Pfam" id="PF07738">
    <property type="entry name" value="Sad1_UNC"/>
    <property type="match status" value="1"/>
</dbReference>
<reference evidence="7" key="1">
    <citation type="submission" date="2020-12" db="EMBL/GenBank/DDBJ databases">
        <title>Metabolic potential, ecology and presence of endohyphal bacteria is reflected in genomic diversity of Mucoromycotina.</title>
        <authorList>
            <person name="Muszewska A."/>
            <person name="Okrasinska A."/>
            <person name="Steczkiewicz K."/>
            <person name="Drgas O."/>
            <person name="Orlowska M."/>
            <person name="Perlinska-Lenart U."/>
            <person name="Aleksandrzak-Piekarczyk T."/>
            <person name="Szatraj K."/>
            <person name="Zielenkiewicz U."/>
            <person name="Pilsyk S."/>
            <person name="Malc E."/>
            <person name="Mieczkowski P."/>
            <person name="Kruszewska J.S."/>
            <person name="Biernat P."/>
            <person name="Pawlowska J."/>
        </authorList>
    </citation>
    <scope>NUCLEOTIDE SEQUENCE</scope>
    <source>
        <strain evidence="7">WA0000017839</strain>
    </source>
</reference>
<feature type="domain" description="SUN" evidence="6">
    <location>
        <begin position="524"/>
        <end position="687"/>
    </location>
</feature>
<evidence type="ECO:0000256" key="2">
    <source>
        <dbReference type="ARBA" id="ARBA00022692"/>
    </source>
</evidence>
<dbReference type="GO" id="GO:0034993">
    <property type="term" value="C:meiotic nuclear membrane microtubule tethering complex"/>
    <property type="evidence" value="ECO:0007669"/>
    <property type="project" value="TreeGrafter"/>
</dbReference>
<feature type="compositionally biased region" description="Polar residues" evidence="5">
    <location>
        <begin position="1"/>
        <end position="31"/>
    </location>
</feature>
<dbReference type="PROSITE" id="PS51469">
    <property type="entry name" value="SUN"/>
    <property type="match status" value="1"/>
</dbReference>
<dbReference type="InterPro" id="IPR012919">
    <property type="entry name" value="SUN_dom"/>
</dbReference>
<proteinExistence type="predicted"/>
<evidence type="ECO:0000313" key="8">
    <source>
        <dbReference type="Proteomes" id="UP000603453"/>
    </source>
</evidence>
<organism evidence="7 8">
    <name type="scientific">Mucor saturninus</name>
    <dbReference type="NCBI Taxonomy" id="64648"/>
    <lineage>
        <taxon>Eukaryota</taxon>
        <taxon>Fungi</taxon>
        <taxon>Fungi incertae sedis</taxon>
        <taxon>Mucoromycota</taxon>
        <taxon>Mucoromycotina</taxon>
        <taxon>Mucoromycetes</taxon>
        <taxon>Mucorales</taxon>
        <taxon>Mucorineae</taxon>
        <taxon>Mucoraceae</taxon>
        <taxon>Mucor</taxon>
    </lineage>
</organism>
<sequence length="687" mass="77785">MSRTFSNESLYSINTPNNRTGSSRRTGGITISSPPSNSRKSSNSNYETRRAHEEVPALDIRNIDHEVIRNDPELRSLSRNPSAFHGSPRQHYGDTENDENIYAEVEMLENNPEEELRLRNLYETRSSSSDHELHNALSLTRSFYGQHRDITDIAEEEEVDIDDNQIEQDILQRTVAYKTLKAIVFVLFMVYWVISEPIIRSIAFITMVSSAVLDQSKHVWSKLTIYGSAWPLKKILSGLVTISVLGLCMTPLTFYAKPYFDATLIPRYRLNRHVAALEKNIKVIAADNLAMKSSQHTEIMNIWNKLEDVIALEKNIEAITADNLAMKSSQHTEIMNIRNKLEDVIALEKNIEAITADNLAMKSLVDKIQHTEIKNIWDELADHQTQINRLQSSIDEKITLALESKLPNMILVQTNKNGELEFSPTFYAYLQDALSWDNFLQQNNQSIAKYLSGEMNNYFEKQEKQGAIVGKNTFMKLISNALIHHQNPIAENIEVSFDDLINSAIKQYHQDVLNTADFALDSRGARILNGLTSETYRPFPAWALIVRGLFNLPINVNPPKFAINSYTHVGGCWSMVGSEGNLGIKLSETINVQGITVEFPSPDVMVNKMSSAPKDMEVYGLTNHLSGDNPTYLGKVRYDINKGSPIQTFDLVPSSKSFRGVRVKILSNWGDQIKTDLYRIRIHGTPS</sequence>